<name>A8AAL6_IGNH4</name>
<evidence type="ECO:0000313" key="2">
    <source>
        <dbReference type="Proteomes" id="UP000000262"/>
    </source>
</evidence>
<dbReference type="HOGENOM" id="CLU_1067963_0_0_2"/>
<dbReference type="PhylomeDB" id="A8AAL6"/>
<dbReference type="eggNOG" id="arCOG00254">
    <property type="taxonomic scope" value="Archaea"/>
</dbReference>
<evidence type="ECO:0000313" key="1">
    <source>
        <dbReference type="EMBL" id="ABU81968.1"/>
    </source>
</evidence>
<keyword evidence="2" id="KW-1185">Reference proteome</keyword>
<dbReference type="Gene3D" id="3.40.50.720">
    <property type="entry name" value="NAD(P)-binding Rossmann-like Domain"/>
    <property type="match status" value="1"/>
</dbReference>
<gene>
    <name evidence="1" type="ordered locus">Igni_0786</name>
</gene>
<dbReference type="GeneID" id="5562092"/>
<dbReference type="STRING" id="453591.Igni_0786"/>
<protein>
    <submittedName>
        <fullName evidence="1">Dinucleotide-utilizing enzyme-like protein</fullName>
    </submittedName>
</protein>
<accession>A8AAL6</accession>
<dbReference type="SUPFAM" id="SSF55347">
    <property type="entry name" value="Glyceraldehyde-3-phosphate dehydrogenase-like, C-terminal domain"/>
    <property type="match status" value="1"/>
</dbReference>
<dbReference type="RefSeq" id="WP_012122932.1">
    <property type="nucleotide sequence ID" value="NC_009776.1"/>
</dbReference>
<organism evidence="1 2">
    <name type="scientific">Ignicoccus hospitalis (strain KIN4/I / DSM 18386 / JCM 14125)</name>
    <dbReference type="NCBI Taxonomy" id="453591"/>
    <lineage>
        <taxon>Archaea</taxon>
        <taxon>Thermoproteota</taxon>
        <taxon>Thermoprotei</taxon>
        <taxon>Desulfurococcales</taxon>
        <taxon>Desulfurococcaceae</taxon>
        <taxon>Ignicoccus</taxon>
    </lineage>
</organism>
<proteinExistence type="predicted"/>
<dbReference type="AlphaFoldDB" id="A8AAL6"/>
<dbReference type="KEGG" id="iho:Igni_0786"/>
<sequence length="260" mass="28779">MSVALVGSKRLNKHLIKLLKDDQDVQKLYLCCMNYKDVGSLVDEKTVIVDEDKVFKLKPNVVVEDIGAKRALDIIRKSLESCAHVVVVSAAVFSEKKVVEEVEALSGECKRYAVVPFGALPAMDALEALSLDSLKDVSIWIRRSPEQLSNILREAGLEPEGLNLPVTVYEGSALEELIKVKEDINTLMAAVLAGRLDPTTKIIADNMVSGSEYKIKMTSEVAEIEVKAKYKVLDKISEIMIYSVYRAVKRLLKGWGVVVL</sequence>
<dbReference type="EMBL" id="CP000816">
    <property type="protein sequence ID" value="ABU81968.1"/>
    <property type="molecule type" value="Genomic_DNA"/>
</dbReference>
<reference evidence="1 2" key="1">
    <citation type="journal article" date="2008" name="Genome Biol.">
        <title>A genomic analysis of the archaeal system Ignicoccus hospitalis-Nanoarchaeum equitans.</title>
        <authorList>
            <person name="Podar M."/>
            <person name="Anderson I."/>
            <person name="Makarova K.S."/>
            <person name="Elkins J.G."/>
            <person name="Ivanova N."/>
            <person name="Wall M.A."/>
            <person name="Lykidis A."/>
            <person name="Mavromatis K."/>
            <person name="Sun H."/>
            <person name="Hudson M.E."/>
            <person name="Chen W."/>
            <person name="Deciu C."/>
            <person name="Hutchison D."/>
            <person name="Eads J.R."/>
            <person name="Anderson A."/>
            <person name="Fernandes F."/>
            <person name="Szeto E."/>
            <person name="Lapidus A."/>
            <person name="Kyrpides N.C."/>
            <person name="Saier M.H.Jr."/>
            <person name="Richardson P.M."/>
            <person name="Rachel R."/>
            <person name="Huber H."/>
            <person name="Eisen J.A."/>
            <person name="Koonin E.V."/>
            <person name="Keller M."/>
            <person name="Stetter K.O."/>
        </authorList>
    </citation>
    <scope>NUCLEOTIDE SEQUENCE [LARGE SCALE GENOMIC DNA]</scope>
    <source>
        <strain evidence="2">KIN4/I / DSM 18386 / JCM 14125</strain>
    </source>
</reference>
<dbReference type="Proteomes" id="UP000000262">
    <property type="component" value="Chromosome"/>
</dbReference>
<dbReference type="Gene3D" id="3.30.360.10">
    <property type="entry name" value="Dihydrodipicolinate Reductase, domain 2"/>
    <property type="match status" value="1"/>
</dbReference>